<dbReference type="EMBL" id="CH963847">
    <property type="protein sequence ID" value="EDW72946.1"/>
    <property type="molecule type" value="Genomic_DNA"/>
</dbReference>
<gene>
    <name evidence="2" type="primary">Dwil\GK16906</name>
    <name evidence="2" type="ORF">Dwil_GK16906</name>
</gene>
<keyword evidence="3" id="KW-1185">Reference proteome</keyword>
<name>B4MLM0_DROWI</name>
<sequence>MQGSMNLLVTLLVLLAPQGVWLHNIIRDSRLLAIFNGTAPALDVLMHIETSVGRRSPAGAATAADDSLPTNDLETIIRSEVAGDWQRGQLILSLTNRAKTDELKLAIYEALWQELQQTKQIYNPLRILDFYTQLKDHNDVPSNLLDTVYSTFIERSTQLLAAPFHTSSRTANFPLVDNLLQRLTFSKLDYLRDIFDLLYDIVLALESPESVAQRLGNFTANLTQLTLANLQLLKRPEIANATDAKKCIQDNIQKLLEETNFETKVEISLRQELYQHISEDERIFYSSQKICLRNVTQPNSYIYECPTTYLICSSNASDPKRAAYSIQRSIQNNSAGLQFAFFNAFWNNRYIVMESVPVTAVAQNLNTTSLATQRDVIFKNVYSKSNIYWWHVVFENDGVVLYDSSNRTSVLCGGDPSHWDGIEHHVYTRNGTDYQRYRNECTWKVENCSDTA</sequence>
<dbReference type="FunCoup" id="B4MLM0">
    <property type="interactions" value="1"/>
</dbReference>
<dbReference type="AlphaFoldDB" id="B4MLM0"/>
<dbReference type="Proteomes" id="UP000007798">
    <property type="component" value="Unassembled WGS sequence"/>
</dbReference>
<dbReference type="OMA" id="ECPQTYL"/>
<dbReference type="HOGENOM" id="CLU_628939_0_0_1"/>
<dbReference type="KEGG" id="dwi:6639579"/>
<organism evidence="2 3">
    <name type="scientific">Drosophila willistoni</name>
    <name type="common">Fruit fly</name>
    <dbReference type="NCBI Taxonomy" id="7260"/>
    <lineage>
        <taxon>Eukaryota</taxon>
        <taxon>Metazoa</taxon>
        <taxon>Ecdysozoa</taxon>
        <taxon>Arthropoda</taxon>
        <taxon>Hexapoda</taxon>
        <taxon>Insecta</taxon>
        <taxon>Pterygota</taxon>
        <taxon>Neoptera</taxon>
        <taxon>Endopterygota</taxon>
        <taxon>Diptera</taxon>
        <taxon>Brachycera</taxon>
        <taxon>Muscomorpha</taxon>
        <taxon>Ephydroidea</taxon>
        <taxon>Drosophilidae</taxon>
        <taxon>Drosophila</taxon>
        <taxon>Sophophora</taxon>
    </lineage>
</organism>
<protein>
    <recommendedName>
        <fullName evidence="4">Secreted protein</fullName>
    </recommendedName>
</protein>
<accession>B4MLM0</accession>
<keyword evidence="1" id="KW-0732">Signal</keyword>
<evidence type="ECO:0008006" key="4">
    <source>
        <dbReference type="Google" id="ProtNLM"/>
    </source>
</evidence>
<proteinExistence type="predicted"/>
<reference evidence="2 3" key="1">
    <citation type="journal article" date="2007" name="Nature">
        <title>Evolution of genes and genomes on the Drosophila phylogeny.</title>
        <authorList>
            <consortium name="Drosophila 12 Genomes Consortium"/>
            <person name="Clark A.G."/>
            <person name="Eisen M.B."/>
            <person name="Smith D.R."/>
            <person name="Bergman C.M."/>
            <person name="Oliver B."/>
            <person name="Markow T.A."/>
            <person name="Kaufman T.C."/>
            <person name="Kellis M."/>
            <person name="Gelbart W."/>
            <person name="Iyer V.N."/>
            <person name="Pollard D.A."/>
            <person name="Sackton T.B."/>
            <person name="Larracuente A.M."/>
            <person name="Singh N.D."/>
            <person name="Abad J.P."/>
            <person name="Abt D.N."/>
            <person name="Adryan B."/>
            <person name="Aguade M."/>
            <person name="Akashi H."/>
            <person name="Anderson W.W."/>
            <person name="Aquadro C.F."/>
            <person name="Ardell D.H."/>
            <person name="Arguello R."/>
            <person name="Artieri C.G."/>
            <person name="Barbash D.A."/>
            <person name="Barker D."/>
            <person name="Barsanti P."/>
            <person name="Batterham P."/>
            <person name="Batzoglou S."/>
            <person name="Begun D."/>
            <person name="Bhutkar A."/>
            <person name="Blanco E."/>
            <person name="Bosak S.A."/>
            <person name="Bradley R.K."/>
            <person name="Brand A.D."/>
            <person name="Brent M.R."/>
            <person name="Brooks A.N."/>
            <person name="Brown R.H."/>
            <person name="Butlin R.K."/>
            <person name="Caggese C."/>
            <person name="Calvi B.R."/>
            <person name="Bernardo de Carvalho A."/>
            <person name="Caspi A."/>
            <person name="Castrezana S."/>
            <person name="Celniker S.E."/>
            <person name="Chang J.L."/>
            <person name="Chapple C."/>
            <person name="Chatterji S."/>
            <person name="Chinwalla A."/>
            <person name="Civetta A."/>
            <person name="Clifton S.W."/>
            <person name="Comeron J.M."/>
            <person name="Costello J.C."/>
            <person name="Coyne J.A."/>
            <person name="Daub J."/>
            <person name="David R.G."/>
            <person name="Delcher A.L."/>
            <person name="Delehaunty K."/>
            <person name="Do C.B."/>
            <person name="Ebling H."/>
            <person name="Edwards K."/>
            <person name="Eickbush T."/>
            <person name="Evans J.D."/>
            <person name="Filipski A."/>
            <person name="Findeiss S."/>
            <person name="Freyhult E."/>
            <person name="Fulton L."/>
            <person name="Fulton R."/>
            <person name="Garcia A.C."/>
            <person name="Gardiner A."/>
            <person name="Garfield D.A."/>
            <person name="Garvin B.E."/>
            <person name="Gibson G."/>
            <person name="Gilbert D."/>
            <person name="Gnerre S."/>
            <person name="Godfrey J."/>
            <person name="Good R."/>
            <person name="Gotea V."/>
            <person name="Gravely B."/>
            <person name="Greenberg A.J."/>
            <person name="Griffiths-Jones S."/>
            <person name="Gross S."/>
            <person name="Guigo R."/>
            <person name="Gustafson E.A."/>
            <person name="Haerty W."/>
            <person name="Hahn M.W."/>
            <person name="Halligan D.L."/>
            <person name="Halpern A.L."/>
            <person name="Halter G.M."/>
            <person name="Han M.V."/>
            <person name="Heger A."/>
            <person name="Hillier L."/>
            <person name="Hinrichs A.S."/>
            <person name="Holmes I."/>
            <person name="Hoskins R.A."/>
            <person name="Hubisz M.J."/>
            <person name="Hultmark D."/>
            <person name="Huntley M.A."/>
            <person name="Jaffe D.B."/>
            <person name="Jagadeeshan S."/>
            <person name="Jeck W.R."/>
            <person name="Johnson J."/>
            <person name="Jones C.D."/>
            <person name="Jordan W.C."/>
            <person name="Karpen G.H."/>
            <person name="Kataoka E."/>
            <person name="Keightley P.D."/>
            <person name="Kheradpour P."/>
            <person name="Kirkness E.F."/>
            <person name="Koerich L.B."/>
            <person name="Kristiansen K."/>
            <person name="Kudrna D."/>
            <person name="Kulathinal R.J."/>
            <person name="Kumar S."/>
            <person name="Kwok R."/>
            <person name="Lander E."/>
            <person name="Langley C.H."/>
            <person name="Lapoint R."/>
            <person name="Lazzaro B.P."/>
            <person name="Lee S.J."/>
            <person name="Levesque L."/>
            <person name="Li R."/>
            <person name="Lin C.F."/>
            <person name="Lin M.F."/>
            <person name="Lindblad-Toh K."/>
            <person name="Llopart A."/>
            <person name="Long M."/>
            <person name="Low L."/>
            <person name="Lozovsky E."/>
            <person name="Lu J."/>
            <person name="Luo M."/>
            <person name="Machado C.A."/>
            <person name="Makalowski W."/>
            <person name="Marzo M."/>
            <person name="Matsuda M."/>
            <person name="Matzkin L."/>
            <person name="McAllister B."/>
            <person name="McBride C.S."/>
            <person name="McKernan B."/>
            <person name="McKernan K."/>
            <person name="Mendez-Lago M."/>
            <person name="Minx P."/>
            <person name="Mollenhauer M.U."/>
            <person name="Montooth K."/>
            <person name="Mount S.M."/>
            <person name="Mu X."/>
            <person name="Myers E."/>
            <person name="Negre B."/>
            <person name="Newfeld S."/>
            <person name="Nielsen R."/>
            <person name="Noor M.A."/>
            <person name="O'Grady P."/>
            <person name="Pachter L."/>
            <person name="Papaceit M."/>
            <person name="Parisi M.J."/>
            <person name="Parisi M."/>
            <person name="Parts L."/>
            <person name="Pedersen J.S."/>
            <person name="Pesole G."/>
            <person name="Phillippy A.M."/>
            <person name="Ponting C.P."/>
            <person name="Pop M."/>
            <person name="Porcelli D."/>
            <person name="Powell J.R."/>
            <person name="Prohaska S."/>
            <person name="Pruitt K."/>
            <person name="Puig M."/>
            <person name="Quesneville H."/>
            <person name="Ram K.R."/>
            <person name="Rand D."/>
            <person name="Rasmussen M.D."/>
            <person name="Reed L.K."/>
            <person name="Reenan R."/>
            <person name="Reily A."/>
            <person name="Remington K.A."/>
            <person name="Rieger T.T."/>
            <person name="Ritchie M.G."/>
            <person name="Robin C."/>
            <person name="Rogers Y.H."/>
            <person name="Rohde C."/>
            <person name="Rozas J."/>
            <person name="Rubenfield M.J."/>
            <person name="Ruiz A."/>
            <person name="Russo S."/>
            <person name="Salzberg S.L."/>
            <person name="Sanchez-Gracia A."/>
            <person name="Saranga D.J."/>
            <person name="Sato H."/>
            <person name="Schaeffer S.W."/>
            <person name="Schatz M.C."/>
            <person name="Schlenke T."/>
            <person name="Schwartz R."/>
            <person name="Segarra C."/>
            <person name="Singh R.S."/>
            <person name="Sirot L."/>
            <person name="Sirota M."/>
            <person name="Sisneros N.B."/>
            <person name="Smith C.D."/>
            <person name="Smith T.F."/>
            <person name="Spieth J."/>
            <person name="Stage D.E."/>
            <person name="Stark A."/>
            <person name="Stephan W."/>
            <person name="Strausberg R.L."/>
            <person name="Strempel S."/>
            <person name="Sturgill D."/>
            <person name="Sutton G."/>
            <person name="Sutton G.G."/>
            <person name="Tao W."/>
            <person name="Teichmann S."/>
            <person name="Tobari Y.N."/>
            <person name="Tomimura Y."/>
            <person name="Tsolas J.M."/>
            <person name="Valente V.L."/>
            <person name="Venter E."/>
            <person name="Venter J.C."/>
            <person name="Vicario S."/>
            <person name="Vieira F.G."/>
            <person name="Vilella A.J."/>
            <person name="Villasante A."/>
            <person name="Walenz B."/>
            <person name="Wang J."/>
            <person name="Wasserman M."/>
            <person name="Watts T."/>
            <person name="Wilson D."/>
            <person name="Wilson R.K."/>
            <person name="Wing R.A."/>
            <person name="Wolfner M.F."/>
            <person name="Wong A."/>
            <person name="Wong G.K."/>
            <person name="Wu C.I."/>
            <person name="Wu G."/>
            <person name="Yamamoto D."/>
            <person name="Yang H.P."/>
            <person name="Yang S.P."/>
            <person name="Yorke J.A."/>
            <person name="Yoshida K."/>
            <person name="Zdobnov E."/>
            <person name="Zhang P."/>
            <person name="Zhang Y."/>
            <person name="Zimin A.V."/>
            <person name="Baldwin J."/>
            <person name="Abdouelleil A."/>
            <person name="Abdulkadir J."/>
            <person name="Abebe A."/>
            <person name="Abera B."/>
            <person name="Abreu J."/>
            <person name="Acer S.C."/>
            <person name="Aftuck L."/>
            <person name="Alexander A."/>
            <person name="An P."/>
            <person name="Anderson E."/>
            <person name="Anderson S."/>
            <person name="Arachi H."/>
            <person name="Azer M."/>
            <person name="Bachantsang P."/>
            <person name="Barry A."/>
            <person name="Bayul T."/>
            <person name="Berlin A."/>
            <person name="Bessette D."/>
            <person name="Bloom T."/>
            <person name="Blye J."/>
            <person name="Boguslavskiy L."/>
            <person name="Bonnet C."/>
            <person name="Boukhgalter B."/>
            <person name="Bourzgui I."/>
            <person name="Brown A."/>
            <person name="Cahill P."/>
            <person name="Channer S."/>
            <person name="Cheshatsang Y."/>
            <person name="Chuda L."/>
            <person name="Citroen M."/>
            <person name="Collymore A."/>
            <person name="Cooke P."/>
            <person name="Costello M."/>
            <person name="D'Aco K."/>
            <person name="Daza R."/>
            <person name="De Haan G."/>
            <person name="DeGray S."/>
            <person name="DeMaso C."/>
            <person name="Dhargay N."/>
            <person name="Dooley K."/>
            <person name="Dooley E."/>
            <person name="Doricent M."/>
            <person name="Dorje P."/>
            <person name="Dorjee K."/>
            <person name="Dupes A."/>
            <person name="Elong R."/>
            <person name="Falk J."/>
            <person name="Farina A."/>
            <person name="Faro S."/>
            <person name="Ferguson D."/>
            <person name="Fisher S."/>
            <person name="Foley C.D."/>
            <person name="Franke A."/>
            <person name="Friedrich D."/>
            <person name="Gadbois L."/>
            <person name="Gearin G."/>
            <person name="Gearin C.R."/>
            <person name="Giannoukos G."/>
            <person name="Goode T."/>
            <person name="Graham J."/>
            <person name="Grandbois E."/>
            <person name="Grewal S."/>
            <person name="Gyaltsen K."/>
            <person name="Hafez N."/>
            <person name="Hagos B."/>
            <person name="Hall J."/>
            <person name="Henson C."/>
            <person name="Hollinger A."/>
            <person name="Honan T."/>
            <person name="Huard M.D."/>
            <person name="Hughes L."/>
            <person name="Hurhula B."/>
            <person name="Husby M.E."/>
            <person name="Kamat A."/>
            <person name="Kanga B."/>
            <person name="Kashin S."/>
            <person name="Khazanovich D."/>
            <person name="Kisner P."/>
            <person name="Lance K."/>
            <person name="Lara M."/>
            <person name="Lee W."/>
            <person name="Lennon N."/>
            <person name="Letendre F."/>
            <person name="LeVine R."/>
            <person name="Lipovsky A."/>
            <person name="Liu X."/>
            <person name="Liu J."/>
            <person name="Liu S."/>
            <person name="Lokyitsang T."/>
            <person name="Lokyitsang Y."/>
            <person name="Lubonja R."/>
            <person name="Lui A."/>
            <person name="MacDonald P."/>
            <person name="Magnisalis V."/>
            <person name="Maru K."/>
            <person name="Matthews C."/>
            <person name="McCusker W."/>
            <person name="McDonough S."/>
            <person name="Mehta T."/>
            <person name="Meldrim J."/>
            <person name="Meneus L."/>
            <person name="Mihai O."/>
            <person name="Mihalev A."/>
            <person name="Mihova T."/>
            <person name="Mittelman R."/>
            <person name="Mlenga V."/>
            <person name="Montmayeur A."/>
            <person name="Mulrain L."/>
            <person name="Navidi A."/>
            <person name="Naylor J."/>
            <person name="Negash T."/>
            <person name="Nguyen T."/>
            <person name="Nguyen N."/>
            <person name="Nicol R."/>
            <person name="Norbu C."/>
            <person name="Norbu N."/>
            <person name="Novod N."/>
            <person name="O'Neill B."/>
            <person name="Osman S."/>
            <person name="Markiewicz E."/>
            <person name="Oyono O.L."/>
            <person name="Patti C."/>
            <person name="Phunkhang P."/>
            <person name="Pierre F."/>
            <person name="Priest M."/>
            <person name="Raghuraman S."/>
            <person name="Rege F."/>
            <person name="Reyes R."/>
            <person name="Rise C."/>
            <person name="Rogov P."/>
            <person name="Ross K."/>
            <person name="Ryan E."/>
            <person name="Settipalli S."/>
            <person name="Shea T."/>
            <person name="Sherpa N."/>
            <person name="Shi L."/>
            <person name="Shih D."/>
            <person name="Sparrow T."/>
            <person name="Spaulding J."/>
            <person name="Stalker J."/>
            <person name="Stange-Thomann N."/>
            <person name="Stavropoulos S."/>
            <person name="Stone C."/>
            <person name="Strader C."/>
            <person name="Tesfaye S."/>
            <person name="Thomson T."/>
            <person name="Thoulutsang Y."/>
            <person name="Thoulutsang D."/>
            <person name="Topham K."/>
            <person name="Topping I."/>
            <person name="Tsamla T."/>
            <person name="Vassiliev H."/>
            <person name="Vo A."/>
            <person name="Wangchuk T."/>
            <person name="Wangdi T."/>
            <person name="Weiand M."/>
            <person name="Wilkinson J."/>
            <person name="Wilson A."/>
            <person name="Yadav S."/>
            <person name="Young G."/>
            <person name="Yu Q."/>
            <person name="Zembek L."/>
            <person name="Zhong D."/>
            <person name="Zimmer A."/>
            <person name="Zwirko Z."/>
            <person name="Jaffe D.B."/>
            <person name="Alvarez P."/>
            <person name="Brockman W."/>
            <person name="Butler J."/>
            <person name="Chin C."/>
            <person name="Gnerre S."/>
            <person name="Grabherr M."/>
            <person name="Kleber M."/>
            <person name="Mauceli E."/>
            <person name="MacCallum I."/>
        </authorList>
    </citation>
    <scope>NUCLEOTIDE SEQUENCE [LARGE SCALE GENOMIC DNA]</scope>
    <source>
        <strain evidence="3">Tucson 14030-0811.24</strain>
    </source>
</reference>
<feature type="signal peptide" evidence="1">
    <location>
        <begin position="1"/>
        <end position="22"/>
    </location>
</feature>
<dbReference type="InParanoid" id="B4MLM0"/>
<evidence type="ECO:0000313" key="3">
    <source>
        <dbReference type="Proteomes" id="UP000007798"/>
    </source>
</evidence>
<dbReference type="PhylomeDB" id="B4MLM0"/>
<evidence type="ECO:0000256" key="1">
    <source>
        <dbReference type="SAM" id="SignalP"/>
    </source>
</evidence>
<evidence type="ECO:0000313" key="2">
    <source>
        <dbReference type="EMBL" id="EDW72946.1"/>
    </source>
</evidence>
<dbReference type="OrthoDB" id="7969820at2759"/>
<feature type="chain" id="PRO_5002818052" description="Secreted protein" evidence="1">
    <location>
        <begin position="23"/>
        <end position="452"/>
    </location>
</feature>